<dbReference type="Proteomes" id="UP001271789">
    <property type="component" value="Unassembled WGS sequence"/>
</dbReference>
<organism evidence="1 2">
    <name type="scientific">Methanolapillus africanus</name>
    <dbReference type="NCBI Taxonomy" id="3028297"/>
    <lineage>
        <taxon>Archaea</taxon>
        <taxon>Methanobacteriati</taxon>
        <taxon>Methanobacteriota</taxon>
        <taxon>Stenosarchaea group</taxon>
        <taxon>Methanomicrobia</taxon>
        <taxon>Methanosarcinales</taxon>
        <taxon>Methanosarcinaceae</taxon>
        <taxon>Methanolapillus</taxon>
    </lineage>
</organism>
<keyword evidence="2" id="KW-1185">Reference proteome</keyword>
<reference evidence="1" key="1">
    <citation type="submission" date="2023-06" db="EMBL/GenBank/DDBJ databases">
        <title>Genome sequence of Methanosarcinaceae archaeon Ag5.</title>
        <authorList>
            <person name="Protasov E."/>
            <person name="Platt K."/>
            <person name="Poehlein A."/>
            <person name="Daniel R."/>
            <person name="Brune A."/>
        </authorList>
    </citation>
    <scope>NUCLEOTIDE SEQUENCE</scope>
    <source>
        <strain evidence="1">Ag5</strain>
    </source>
</reference>
<dbReference type="AlphaFoldDB" id="A0AAE4MJS1"/>
<evidence type="ECO:0000313" key="2">
    <source>
        <dbReference type="Proteomes" id="UP001271789"/>
    </source>
</evidence>
<name>A0AAE4MJS1_9EURY</name>
<accession>A0AAE4MJS1</accession>
<dbReference type="EMBL" id="JAWDKD010000018">
    <property type="protein sequence ID" value="MDV0447156.1"/>
    <property type="molecule type" value="Genomic_DNA"/>
</dbReference>
<protein>
    <submittedName>
        <fullName evidence="1">Uncharacterized protein</fullName>
    </submittedName>
</protein>
<gene>
    <name evidence="1" type="ORF">MsAg5_10320</name>
</gene>
<comment type="caution">
    <text evidence="1">The sequence shown here is derived from an EMBL/GenBank/DDBJ whole genome shotgun (WGS) entry which is preliminary data.</text>
</comment>
<sequence>MVHELLITMSGQNAVKELQPVEIYRLLYNGNPLPDSTLSTSLPFFGCKIFNQSSQNAYAYFNNGRDKGDVIDAGRERIWEGFSLSDIYIQNVGDDVIPRDKIKVTIYSDHASILRYLELQAIEKRIGKELLSKSLVGGGV</sequence>
<proteinExistence type="predicted"/>
<dbReference type="RefSeq" id="WP_338099575.1">
    <property type="nucleotide sequence ID" value="NZ_JAWDKD010000018.1"/>
</dbReference>
<evidence type="ECO:0000313" key="1">
    <source>
        <dbReference type="EMBL" id="MDV0447156.1"/>
    </source>
</evidence>